<protein>
    <submittedName>
        <fullName evidence="3">Type II toxin-antitoxin system RelB/DinJ family antitoxin</fullName>
    </submittedName>
</protein>
<dbReference type="RefSeq" id="WP_106884466.1">
    <property type="nucleotide sequence ID" value="NZ_WSRQ01000037.1"/>
</dbReference>
<dbReference type="PANTHER" id="PTHR38781:SF1">
    <property type="entry name" value="ANTITOXIN DINJ-RELATED"/>
    <property type="match status" value="1"/>
</dbReference>
<dbReference type="GO" id="GO:0006351">
    <property type="term" value="P:DNA-templated transcription"/>
    <property type="evidence" value="ECO:0007669"/>
    <property type="project" value="TreeGrafter"/>
</dbReference>
<proteinExistence type="inferred from homology"/>
<comment type="caution">
    <text evidence="3">The sequence shown here is derived from an EMBL/GenBank/DDBJ whole genome shotgun (WGS) entry which is preliminary data.</text>
</comment>
<evidence type="ECO:0000256" key="1">
    <source>
        <dbReference type="ARBA" id="ARBA00010562"/>
    </source>
</evidence>
<dbReference type="EMBL" id="WSRQ01000037">
    <property type="protein sequence ID" value="MVX65738.1"/>
    <property type="molecule type" value="Genomic_DNA"/>
</dbReference>
<dbReference type="NCBIfam" id="TIGR02384">
    <property type="entry name" value="RelB_DinJ"/>
    <property type="match status" value="1"/>
</dbReference>
<evidence type="ECO:0000313" key="4">
    <source>
        <dbReference type="Proteomes" id="UP000656077"/>
    </source>
</evidence>
<dbReference type="InterPro" id="IPR013321">
    <property type="entry name" value="Arc_rbn_hlx_hlx"/>
</dbReference>
<dbReference type="InterPro" id="IPR007337">
    <property type="entry name" value="RelB/DinJ"/>
</dbReference>
<evidence type="ECO:0000256" key="2">
    <source>
        <dbReference type="ARBA" id="ARBA00022649"/>
    </source>
</evidence>
<sequence length="88" mass="9921">MAQTTVNVRMDEELKKQAEALFADFGMNMTTAFTIFAKAVVRERKIPFEITASDPFYSESNMANLKKSITQLNEGKGLVKDILEVDNE</sequence>
<dbReference type="Gene3D" id="1.10.1220.10">
    <property type="entry name" value="Met repressor-like"/>
    <property type="match status" value="1"/>
</dbReference>
<organism evidence="3 4">
    <name type="scientific">Clostridium chromiireducens</name>
    <dbReference type="NCBI Taxonomy" id="225345"/>
    <lineage>
        <taxon>Bacteria</taxon>
        <taxon>Bacillati</taxon>
        <taxon>Bacillota</taxon>
        <taxon>Clostridia</taxon>
        <taxon>Eubacteriales</taxon>
        <taxon>Clostridiaceae</taxon>
        <taxon>Clostridium</taxon>
    </lineage>
</organism>
<accession>A0A964W421</accession>
<gene>
    <name evidence="3" type="ORF">GKZ28_18830</name>
</gene>
<dbReference type="Pfam" id="PF04221">
    <property type="entry name" value="RelB"/>
    <property type="match status" value="1"/>
</dbReference>
<reference evidence="3" key="1">
    <citation type="submission" date="2019-12" db="EMBL/GenBank/DDBJ databases">
        <title>Microbes associate with the intestines of laboratory mice.</title>
        <authorList>
            <person name="Navarre W."/>
            <person name="Wong E."/>
        </authorList>
    </citation>
    <scope>NUCLEOTIDE SEQUENCE</scope>
    <source>
        <strain evidence="3">NM79_F5</strain>
    </source>
</reference>
<keyword evidence="2" id="KW-1277">Toxin-antitoxin system</keyword>
<dbReference type="PANTHER" id="PTHR38781">
    <property type="entry name" value="ANTITOXIN DINJ-RELATED"/>
    <property type="match status" value="1"/>
</dbReference>
<evidence type="ECO:0000313" key="3">
    <source>
        <dbReference type="EMBL" id="MVX65738.1"/>
    </source>
</evidence>
<comment type="similarity">
    <text evidence="1">Belongs to the RelB/DinJ antitoxin family.</text>
</comment>
<dbReference type="Proteomes" id="UP000656077">
    <property type="component" value="Unassembled WGS sequence"/>
</dbReference>
<dbReference type="GO" id="GO:0006355">
    <property type="term" value="P:regulation of DNA-templated transcription"/>
    <property type="evidence" value="ECO:0007669"/>
    <property type="project" value="InterPro"/>
</dbReference>
<name>A0A964W421_9CLOT</name>
<dbReference type="AlphaFoldDB" id="A0A964W421"/>